<sequence length="42" mass="4482">MATGVGREQKSRSDLFTGQALDEECEDLELPGGENGAPSDDR</sequence>
<reference evidence="1" key="1">
    <citation type="submission" date="2020-02" db="EMBL/GenBank/DDBJ databases">
        <authorList>
            <person name="Meier V. D."/>
        </authorList>
    </citation>
    <scope>NUCLEOTIDE SEQUENCE</scope>
    <source>
        <strain evidence="1">AVDCRST_MAG17</strain>
    </source>
</reference>
<proteinExistence type="predicted"/>
<dbReference type="EMBL" id="CADCVV010000096">
    <property type="protein sequence ID" value="CAA9500354.1"/>
    <property type="molecule type" value="Genomic_DNA"/>
</dbReference>
<protein>
    <submittedName>
        <fullName evidence="1">Uncharacterized protein</fullName>
    </submittedName>
</protein>
<gene>
    <name evidence="1" type="ORF">AVDCRST_MAG17-1340</name>
</gene>
<organism evidence="1">
    <name type="scientific">uncultured Solirubrobacterales bacterium</name>
    <dbReference type="NCBI Taxonomy" id="768556"/>
    <lineage>
        <taxon>Bacteria</taxon>
        <taxon>Bacillati</taxon>
        <taxon>Actinomycetota</taxon>
        <taxon>Thermoleophilia</taxon>
        <taxon>Solirubrobacterales</taxon>
        <taxon>environmental samples</taxon>
    </lineage>
</organism>
<dbReference type="AlphaFoldDB" id="A0A6J4SIM3"/>
<evidence type="ECO:0000313" key="1">
    <source>
        <dbReference type="EMBL" id="CAA9500354.1"/>
    </source>
</evidence>
<name>A0A6J4SIM3_9ACTN</name>
<accession>A0A6J4SIM3</accession>